<dbReference type="SMART" id="SM00091">
    <property type="entry name" value="PAS"/>
    <property type="match status" value="1"/>
</dbReference>
<protein>
    <submittedName>
        <fullName evidence="4">Aerotaxis receptor</fullName>
    </submittedName>
</protein>
<evidence type="ECO:0000259" key="2">
    <source>
        <dbReference type="PROSITE" id="PS50111"/>
    </source>
</evidence>
<dbReference type="InterPro" id="IPR000014">
    <property type="entry name" value="PAS"/>
</dbReference>
<dbReference type="SUPFAM" id="SSF58104">
    <property type="entry name" value="Methyl-accepting chemotaxis protein (MCP) signaling domain"/>
    <property type="match status" value="1"/>
</dbReference>
<comment type="caution">
    <text evidence="4">The sequence shown here is derived from an EMBL/GenBank/DDBJ whole genome shotgun (WGS) entry which is preliminary data.</text>
</comment>
<reference evidence="4" key="1">
    <citation type="submission" date="2016-10" db="EMBL/GenBank/DDBJ databases">
        <title>Sequence of Gallionella enrichment culture.</title>
        <authorList>
            <person name="Poehlein A."/>
            <person name="Muehling M."/>
            <person name="Daniel R."/>
        </authorList>
    </citation>
    <scope>NUCLEOTIDE SEQUENCE</scope>
</reference>
<dbReference type="PROSITE" id="PS50111">
    <property type="entry name" value="CHEMOTAXIS_TRANSDUC_2"/>
    <property type="match status" value="1"/>
</dbReference>
<dbReference type="SUPFAM" id="SSF55785">
    <property type="entry name" value="PYP-like sensor domain (PAS domain)"/>
    <property type="match status" value="1"/>
</dbReference>
<dbReference type="InterPro" id="IPR013655">
    <property type="entry name" value="PAS_fold_3"/>
</dbReference>
<proteinExistence type="predicted"/>
<organism evidence="4">
    <name type="scientific">mine drainage metagenome</name>
    <dbReference type="NCBI Taxonomy" id="410659"/>
    <lineage>
        <taxon>unclassified sequences</taxon>
        <taxon>metagenomes</taxon>
        <taxon>ecological metagenomes</taxon>
    </lineage>
</organism>
<dbReference type="EMBL" id="MLJW01000275">
    <property type="protein sequence ID" value="OIQ90928.1"/>
    <property type="molecule type" value="Genomic_DNA"/>
</dbReference>
<evidence type="ECO:0000256" key="1">
    <source>
        <dbReference type="ARBA" id="ARBA00022500"/>
    </source>
</evidence>
<dbReference type="GO" id="GO:0007165">
    <property type="term" value="P:signal transduction"/>
    <property type="evidence" value="ECO:0007669"/>
    <property type="project" value="InterPro"/>
</dbReference>
<gene>
    <name evidence="4" type="primary">aer_15</name>
    <name evidence="4" type="ORF">GALL_271330</name>
</gene>
<dbReference type="GO" id="GO:0004888">
    <property type="term" value="F:transmembrane signaling receptor activity"/>
    <property type="evidence" value="ECO:0007669"/>
    <property type="project" value="TreeGrafter"/>
</dbReference>
<dbReference type="GO" id="GO:0006935">
    <property type="term" value="P:chemotaxis"/>
    <property type="evidence" value="ECO:0007669"/>
    <property type="project" value="UniProtKB-KW"/>
</dbReference>
<keyword evidence="4" id="KW-0675">Receptor</keyword>
<accession>A0A1J5R4N1</accession>
<feature type="domain" description="PAS" evidence="3">
    <location>
        <begin position="25"/>
        <end position="76"/>
    </location>
</feature>
<dbReference type="Gene3D" id="3.30.450.20">
    <property type="entry name" value="PAS domain"/>
    <property type="match status" value="1"/>
</dbReference>
<dbReference type="PANTHER" id="PTHR43531">
    <property type="entry name" value="PROTEIN ICFG"/>
    <property type="match status" value="1"/>
</dbReference>
<dbReference type="Pfam" id="PF08447">
    <property type="entry name" value="PAS_3"/>
    <property type="match status" value="1"/>
</dbReference>
<name>A0A1J5R4N1_9ZZZZ</name>
<dbReference type="NCBIfam" id="TIGR00229">
    <property type="entry name" value="sensory_box"/>
    <property type="match status" value="1"/>
</dbReference>
<dbReference type="PANTHER" id="PTHR43531:SF11">
    <property type="entry name" value="METHYL-ACCEPTING CHEMOTAXIS PROTEIN 3"/>
    <property type="match status" value="1"/>
</dbReference>
<keyword evidence="1" id="KW-0145">Chemotaxis</keyword>
<evidence type="ECO:0000313" key="4">
    <source>
        <dbReference type="EMBL" id="OIQ90928.1"/>
    </source>
</evidence>
<dbReference type="GO" id="GO:0005886">
    <property type="term" value="C:plasma membrane"/>
    <property type="evidence" value="ECO:0007669"/>
    <property type="project" value="TreeGrafter"/>
</dbReference>
<feature type="domain" description="Methyl-accepting transducer" evidence="2">
    <location>
        <begin position="277"/>
        <end position="492"/>
    </location>
</feature>
<dbReference type="InterPro" id="IPR051310">
    <property type="entry name" value="MCP_chemotaxis"/>
</dbReference>
<dbReference type="InterPro" id="IPR035965">
    <property type="entry name" value="PAS-like_dom_sf"/>
</dbReference>
<sequence length="507" mass="54212">MRKNLPIIDRERILRADEYIVSKTDLKGRITYCNHAFIEISGFSEAELLGRAHNIVRHPDMPEAAFEDLWRALKAGDPWQGMVKNRCKDGSFYWVLANVNPIWEDGEVIGYMSLRTCPSRAQVDAAEKFYRELRERARGGWTVRDGRPARSGVLGQLAALPGIATRKPMQTLLALAIGLLLVQNVLMWQAGSWSGGAARGAVATALAEWMLAALAVSRMLTTRRDLQRVEQQLSAIGAGNLSVHIEDYVPSPIGRVAFAVSVAVGNTASANHEAQHSLEHIGAAIAQVSETARSLSDSATRQATAVESAASALEQSTASLKHSSDNARQTAVVAQDVARQAQVGGDAVQRTVADMHAIAEQVGIIDDMAYQTNMLALNAAIEAARAGEHGRGFAVVAAEVRRLAEKAQQASSEIGSLARGSVGKAEEAGTMLGTIVPAVARTSSLVEEMQAAADEQSTGIQQVNDAVAQINAVTRSNAAAIEELAATATQIEQALRSTQEAVARRWA</sequence>
<dbReference type="CDD" id="cd00130">
    <property type="entry name" value="PAS"/>
    <property type="match status" value="1"/>
</dbReference>
<dbReference type="InterPro" id="IPR004089">
    <property type="entry name" value="MCPsignal_dom"/>
</dbReference>
<dbReference type="AlphaFoldDB" id="A0A1J5R4N1"/>
<dbReference type="SMART" id="SM00283">
    <property type="entry name" value="MA"/>
    <property type="match status" value="1"/>
</dbReference>
<dbReference type="Pfam" id="PF00015">
    <property type="entry name" value="MCPsignal"/>
    <property type="match status" value="1"/>
</dbReference>
<dbReference type="PROSITE" id="PS50112">
    <property type="entry name" value="PAS"/>
    <property type="match status" value="1"/>
</dbReference>
<dbReference type="Gene3D" id="1.10.287.950">
    <property type="entry name" value="Methyl-accepting chemotaxis protein"/>
    <property type="match status" value="1"/>
</dbReference>
<evidence type="ECO:0000259" key="3">
    <source>
        <dbReference type="PROSITE" id="PS50112"/>
    </source>
</evidence>